<proteinExistence type="predicted"/>
<dbReference type="InterPro" id="IPR051269">
    <property type="entry name" value="Fe-S_cluster_ET"/>
</dbReference>
<protein>
    <recommendedName>
        <fullName evidence="8">Ferredoxin</fullName>
    </recommendedName>
</protein>
<keyword evidence="4 8" id="KW-0249">Electron transport</keyword>
<comment type="caution">
    <text evidence="10">The sequence shown here is derived from an EMBL/GenBank/DDBJ whole genome shotgun (WGS) entry which is preliminary data.</text>
</comment>
<dbReference type="PRINTS" id="PR00352">
    <property type="entry name" value="3FE4SFRDOXIN"/>
</dbReference>
<comment type="cofactor">
    <cofactor evidence="1">
        <name>[3Fe-4S] cluster</name>
        <dbReference type="ChEBI" id="CHEBI:21137"/>
    </cofactor>
</comment>
<dbReference type="RefSeq" id="WP_253877592.1">
    <property type="nucleotide sequence ID" value="NZ_BAABHM010000037.1"/>
</dbReference>
<dbReference type="PROSITE" id="PS51379">
    <property type="entry name" value="4FE4S_FER_2"/>
    <property type="match status" value="1"/>
</dbReference>
<dbReference type="Proteomes" id="UP001500843">
    <property type="component" value="Unassembled WGS sequence"/>
</dbReference>
<reference evidence="11" key="1">
    <citation type="journal article" date="2019" name="Int. J. Syst. Evol. Microbiol.">
        <title>The Global Catalogue of Microorganisms (GCM) 10K type strain sequencing project: providing services to taxonomists for standard genome sequencing and annotation.</title>
        <authorList>
            <consortium name="The Broad Institute Genomics Platform"/>
            <consortium name="The Broad Institute Genome Sequencing Center for Infectious Disease"/>
            <person name="Wu L."/>
            <person name="Ma J."/>
        </authorList>
    </citation>
    <scope>NUCLEOTIDE SEQUENCE [LARGE SCALE GENOMIC DNA]</scope>
    <source>
        <strain evidence="11">JCM 17975</strain>
    </source>
</reference>
<keyword evidence="3 8" id="KW-0479">Metal-binding</keyword>
<evidence type="ECO:0000256" key="2">
    <source>
        <dbReference type="ARBA" id="ARBA00022448"/>
    </source>
</evidence>
<evidence type="ECO:0000256" key="4">
    <source>
        <dbReference type="ARBA" id="ARBA00022982"/>
    </source>
</evidence>
<evidence type="ECO:0000256" key="1">
    <source>
        <dbReference type="ARBA" id="ARBA00001927"/>
    </source>
</evidence>
<evidence type="ECO:0000256" key="8">
    <source>
        <dbReference type="RuleBase" id="RU368020"/>
    </source>
</evidence>
<dbReference type="InterPro" id="IPR017896">
    <property type="entry name" value="4Fe4S_Fe-S-bd"/>
</dbReference>
<keyword evidence="2 8" id="KW-0813">Transport</keyword>
<organism evidence="10 11">
    <name type="scientific">Promicromonospora umidemergens</name>
    <dbReference type="NCBI Taxonomy" id="629679"/>
    <lineage>
        <taxon>Bacteria</taxon>
        <taxon>Bacillati</taxon>
        <taxon>Actinomycetota</taxon>
        <taxon>Actinomycetes</taxon>
        <taxon>Micrococcales</taxon>
        <taxon>Promicromonosporaceae</taxon>
        <taxon>Promicromonospora</taxon>
    </lineage>
</organism>
<evidence type="ECO:0000313" key="10">
    <source>
        <dbReference type="EMBL" id="GAA4724838.1"/>
    </source>
</evidence>
<evidence type="ECO:0000256" key="5">
    <source>
        <dbReference type="ARBA" id="ARBA00023004"/>
    </source>
</evidence>
<comment type="function">
    <text evidence="8">Ferredoxins are iron-sulfur proteins that transfer electrons in a wide variety of metabolic reactions.</text>
</comment>
<dbReference type="InterPro" id="IPR001080">
    <property type="entry name" value="3Fe4S_ferredoxin"/>
</dbReference>
<evidence type="ECO:0000313" key="11">
    <source>
        <dbReference type="Proteomes" id="UP001500843"/>
    </source>
</evidence>
<dbReference type="PANTHER" id="PTHR36923">
    <property type="entry name" value="FERREDOXIN"/>
    <property type="match status" value="1"/>
</dbReference>
<keyword evidence="6 8" id="KW-0411">Iron-sulfur</keyword>
<evidence type="ECO:0000256" key="6">
    <source>
        <dbReference type="ARBA" id="ARBA00023014"/>
    </source>
</evidence>
<evidence type="ECO:0000256" key="3">
    <source>
        <dbReference type="ARBA" id="ARBA00022723"/>
    </source>
</evidence>
<evidence type="ECO:0000259" key="9">
    <source>
        <dbReference type="PROSITE" id="PS51379"/>
    </source>
</evidence>
<name>A0ABP8YBK8_9MICO</name>
<dbReference type="EMBL" id="BAABHM010000037">
    <property type="protein sequence ID" value="GAA4724838.1"/>
    <property type="molecule type" value="Genomic_DNA"/>
</dbReference>
<evidence type="ECO:0000256" key="7">
    <source>
        <dbReference type="ARBA" id="ARBA00023291"/>
    </source>
</evidence>
<dbReference type="Gene3D" id="3.30.70.20">
    <property type="match status" value="1"/>
</dbReference>
<feature type="domain" description="4Fe-4S ferredoxin-type" evidence="9">
    <location>
        <begin position="1"/>
        <end position="29"/>
    </location>
</feature>
<dbReference type="PANTHER" id="PTHR36923:SF3">
    <property type="entry name" value="FERREDOXIN"/>
    <property type="match status" value="1"/>
</dbReference>
<keyword evidence="11" id="KW-1185">Reference proteome</keyword>
<keyword evidence="5 8" id="KW-0408">Iron</keyword>
<accession>A0ABP8YBK8</accession>
<dbReference type="Pfam" id="PF13459">
    <property type="entry name" value="Fer4_15"/>
    <property type="match status" value="1"/>
</dbReference>
<keyword evidence="7" id="KW-0003">3Fe-4S</keyword>
<dbReference type="SUPFAM" id="SSF54862">
    <property type="entry name" value="4Fe-4S ferredoxins"/>
    <property type="match status" value="1"/>
</dbReference>
<sequence>MKIVMDRAKCTGIGICEALAPTIFEVDDNGELVVLSAEVPEDAQNEVTEAVEGCPTMALRLQS</sequence>
<gene>
    <name evidence="10" type="ORF">GCM10023198_57360</name>
</gene>